<dbReference type="GO" id="GO:0003677">
    <property type="term" value="F:DNA binding"/>
    <property type="evidence" value="ECO:0007669"/>
    <property type="project" value="InterPro"/>
</dbReference>
<evidence type="ECO:0000256" key="1">
    <source>
        <dbReference type="SAM" id="MobiDB-lite"/>
    </source>
</evidence>
<dbReference type="GeneID" id="23799671"/>
<proteinExistence type="predicted"/>
<dbReference type="GO" id="GO:0000150">
    <property type="term" value="F:DNA strand exchange activity"/>
    <property type="evidence" value="ECO:0007669"/>
    <property type="project" value="InterPro"/>
</dbReference>
<dbReference type="PROSITE" id="PS51736">
    <property type="entry name" value="RECOMBINASES_3"/>
    <property type="match status" value="1"/>
</dbReference>
<dbReference type="Pfam" id="PF00239">
    <property type="entry name" value="Resolvase"/>
    <property type="match status" value="1"/>
</dbReference>
<dbReference type="Gene3D" id="3.40.50.1390">
    <property type="entry name" value="Resolvase, N-terminal catalytic domain"/>
    <property type="match status" value="1"/>
</dbReference>
<dbReference type="SMART" id="SM00857">
    <property type="entry name" value="Resolvase"/>
    <property type="match status" value="1"/>
</dbReference>
<dbReference type="Gene3D" id="3.90.1750.20">
    <property type="entry name" value="Putative Large Serine Recombinase, Chain B, Domain 2"/>
    <property type="match status" value="1"/>
</dbReference>
<feature type="compositionally biased region" description="Basic and acidic residues" evidence="1">
    <location>
        <begin position="13"/>
        <end position="24"/>
    </location>
</feature>
<dbReference type="InterPro" id="IPR006119">
    <property type="entry name" value="Resolv_N"/>
</dbReference>
<accession>U2F9C7</accession>
<dbReference type="InterPro" id="IPR050639">
    <property type="entry name" value="SSR_resolvase"/>
</dbReference>
<dbReference type="InterPro" id="IPR038109">
    <property type="entry name" value="DNA_bind_recomb_sf"/>
</dbReference>
<evidence type="ECO:0000313" key="4">
    <source>
        <dbReference type="EMBL" id="ERJ06695.1"/>
    </source>
</evidence>
<dbReference type="CDD" id="cd00338">
    <property type="entry name" value="Ser_Recombinase"/>
    <property type="match status" value="1"/>
</dbReference>
<comment type="caution">
    <text evidence="4">The sequence shown here is derived from an EMBL/GenBank/DDBJ whole genome shotgun (WGS) entry which is preliminary data.</text>
</comment>
<dbReference type="SUPFAM" id="SSF53041">
    <property type="entry name" value="Resolvase-like"/>
    <property type="match status" value="1"/>
</dbReference>
<gene>
    <name evidence="4" type="ORF">HLRTI_001250</name>
</gene>
<protein>
    <submittedName>
        <fullName evidence="4">Invertase-recombinase protein</fullName>
    </submittedName>
</protein>
<evidence type="ECO:0000259" key="2">
    <source>
        <dbReference type="PROSITE" id="PS51736"/>
    </source>
</evidence>
<evidence type="ECO:0000259" key="3">
    <source>
        <dbReference type="PROSITE" id="PS51737"/>
    </source>
</evidence>
<name>U2F9C7_9EURY</name>
<dbReference type="PROSITE" id="PS51737">
    <property type="entry name" value="RECOMBINASE_DNA_BIND"/>
    <property type="match status" value="1"/>
</dbReference>
<dbReference type="PANTHER" id="PTHR30461">
    <property type="entry name" value="DNA-INVERTASE FROM LAMBDOID PROPHAGE"/>
    <property type="match status" value="1"/>
</dbReference>
<sequence>MNQSFAPVTTVPRDVRDMDGEDRPQQRAAIYARTSTTKQQLGYSIDEQVRQCVDRCRALDWTVAFVYRDEAMSGKDTDRPMFQEMLTRAKHGQIDVVVFWKIDRFSRSIMHAVQLEKEFQEWGVALHSVTEQIDTTTPSGQFNFRNLANTAEFEREMIRQRTKMGHAARAMEGKWPNASPPLGYEATPDGRLQIVESEASIVRRIFKRYVEIKSMADVAEELNEQESGHRSWTTASLSTTLRNQLYIGRYSVGDIERKEESYRIVSDDLFDEARSIRTRFSGDESHSRTRMRDKRKTNRVERILEQYRDWIN</sequence>
<dbReference type="AlphaFoldDB" id="U2F9C7"/>
<feature type="domain" description="Recombinase" evidence="3">
    <location>
        <begin position="181"/>
        <end position="283"/>
    </location>
</feature>
<reference evidence="4 5" key="1">
    <citation type="journal article" date="2011" name="J. Bacteriol.">
        <title>Genome sequence of Halorhabdus tiamatea, the first archaeon isolated from a deep-sea anoxic brine lake.</title>
        <authorList>
            <person name="Antunes A."/>
            <person name="Alam I."/>
            <person name="Bajic V.B."/>
            <person name="Stingl U."/>
        </authorList>
    </citation>
    <scope>NUCLEOTIDE SEQUENCE [LARGE SCALE GENOMIC DNA]</scope>
    <source>
        <strain evidence="4 5">SARL4B</strain>
    </source>
</reference>
<feature type="region of interest" description="Disordered" evidence="1">
    <location>
        <begin position="1"/>
        <end position="24"/>
    </location>
</feature>
<feature type="domain" description="Resolvase/invertase-type recombinase catalytic" evidence="2">
    <location>
        <begin position="27"/>
        <end position="173"/>
    </location>
</feature>
<dbReference type="RefSeq" id="WP_008524512.1">
    <property type="nucleotide sequence ID" value="NC_021921.1"/>
</dbReference>
<organism evidence="4 5">
    <name type="scientific">Halorhabdus tiamatea SARL4B</name>
    <dbReference type="NCBI Taxonomy" id="1033806"/>
    <lineage>
        <taxon>Archaea</taxon>
        <taxon>Methanobacteriati</taxon>
        <taxon>Methanobacteriota</taxon>
        <taxon>Stenosarchaea group</taxon>
        <taxon>Halobacteria</taxon>
        <taxon>Halobacteriales</taxon>
        <taxon>Haloarculaceae</taxon>
        <taxon>Halorhabdus</taxon>
    </lineage>
</organism>
<dbReference type="Proteomes" id="UP000003861">
    <property type="component" value="Unassembled WGS sequence"/>
</dbReference>
<dbReference type="EMBL" id="AFNT02000011">
    <property type="protein sequence ID" value="ERJ06695.1"/>
    <property type="molecule type" value="Genomic_DNA"/>
</dbReference>
<dbReference type="PANTHER" id="PTHR30461:SF23">
    <property type="entry name" value="DNA RECOMBINASE-RELATED"/>
    <property type="match status" value="1"/>
</dbReference>
<evidence type="ECO:0000313" key="5">
    <source>
        <dbReference type="Proteomes" id="UP000003861"/>
    </source>
</evidence>
<reference evidence="4 5" key="2">
    <citation type="journal article" date="2013" name="PLoS ONE">
        <title>INDIGO - INtegrated Data Warehouse of MIcrobial GenOmes with Examples from the Red Sea Extremophiles.</title>
        <authorList>
            <person name="Alam I."/>
            <person name="Antunes A."/>
            <person name="Kamau A.A."/>
            <person name="Ba Alawi W."/>
            <person name="Kalkatawi M."/>
            <person name="Stingl U."/>
            <person name="Bajic V.B."/>
        </authorList>
    </citation>
    <scope>NUCLEOTIDE SEQUENCE [LARGE SCALE GENOMIC DNA]</scope>
    <source>
        <strain evidence="4 5">SARL4B</strain>
    </source>
</reference>
<dbReference type="InterPro" id="IPR036162">
    <property type="entry name" value="Resolvase-like_N_sf"/>
</dbReference>
<dbReference type="Pfam" id="PF07508">
    <property type="entry name" value="Recombinase"/>
    <property type="match status" value="1"/>
</dbReference>
<dbReference type="InterPro" id="IPR011109">
    <property type="entry name" value="DNA_bind_recombinase_dom"/>
</dbReference>